<protein>
    <submittedName>
        <fullName evidence="2">GNAT family N-acetyltransferase</fullName>
    </submittedName>
</protein>
<dbReference type="GO" id="GO:0016747">
    <property type="term" value="F:acyltransferase activity, transferring groups other than amino-acyl groups"/>
    <property type="evidence" value="ECO:0007669"/>
    <property type="project" value="InterPro"/>
</dbReference>
<dbReference type="PROSITE" id="PS51186">
    <property type="entry name" value="GNAT"/>
    <property type="match status" value="1"/>
</dbReference>
<dbReference type="Proteomes" id="UP000289166">
    <property type="component" value="Unassembled WGS sequence"/>
</dbReference>
<proteinExistence type="predicted"/>
<dbReference type="Pfam" id="PF00583">
    <property type="entry name" value="Acetyltransf_1"/>
    <property type="match status" value="1"/>
</dbReference>
<evidence type="ECO:0000313" key="2">
    <source>
        <dbReference type="EMBL" id="RXE57840.1"/>
    </source>
</evidence>
<dbReference type="InterPro" id="IPR016181">
    <property type="entry name" value="Acyl_CoA_acyltransferase"/>
</dbReference>
<keyword evidence="2" id="KW-0808">Transferase</keyword>
<dbReference type="OrthoDB" id="9775804at2"/>
<dbReference type="InterPro" id="IPR000182">
    <property type="entry name" value="GNAT_dom"/>
</dbReference>
<reference evidence="3" key="1">
    <citation type="submission" date="2018-11" db="EMBL/GenBank/DDBJ databases">
        <title>Genome sequencing of a novel mesophilic and cellulolytic organism within the genus Hungateiclostridium.</title>
        <authorList>
            <person name="Rettenmaier R."/>
            <person name="Liebl W."/>
            <person name="Zverlov V."/>
        </authorList>
    </citation>
    <scope>NUCLEOTIDE SEQUENCE [LARGE SCALE GENOMIC DNA]</scope>
    <source>
        <strain evidence="3">N2K1</strain>
    </source>
</reference>
<keyword evidence="3" id="KW-1185">Reference proteome</keyword>
<dbReference type="AlphaFoldDB" id="A0A4Q0I0U3"/>
<dbReference type="Gene3D" id="3.40.630.30">
    <property type="match status" value="1"/>
</dbReference>
<dbReference type="CDD" id="cd04301">
    <property type="entry name" value="NAT_SF"/>
    <property type="match status" value="1"/>
</dbReference>
<accession>A0A4Q0I0U3</accession>
<evidence type="ECO:0000313" key="3">
    <source>
        <dbReference type="Proteomes" id="UP000289166"/>
    </source>
</evidence>
<sequence>MRFEEIDETKIDELAQMYVETFNAPPWNDKWTIETAAKRINQMVNCEDSYGLLAYDGAELCGMILGSEEQFYDGKMFNLKEFCVRNERRKQGLGTEIYSEFEKRLKEKHINKIFLLTLKDEGLETFYVKRGFYNNSKMIMMEKVI</sequence>
<feature type="domain" description="N-acetyltransferase" evidence="1">
    <location>
        <begin position="1"/>
        <end position="145"/>
    </location>
</feature>
<name>A0A4Q0I0U3_9FIRM</name>
<evidence type="ECO:0000259" key="1">
    <source>
        <dbReference type="PROSITE" id="PS51186"/>
    </source>
</evidence>
<gene>
    <name evidence="2" type="ORF">EFD62_15530</name>
</gene>
<organism evidence="2 3">
    <name type="scientific">Acetivibrio mesophilus</name>
    <dbReference type="NCBI Taxonomy" id="2487273"/>
    <lineage>
        <taxon>Bacteria</taxon>
        <taxon>Bacillati</taxon>
        <taxon>Bacillota</taxon>
        <taxon>Clostridia</taxon>
        <taxon>Eubacteriales</taxon>
        <taxon>Oscillospiraceae</taxon>
        <taxon>Acetivibrio</taxon>
    </lineage>
</organism>
<dbReference type="RefSeq" id="WP_069193723.1">
    <property type="nucleotide sequence ID" value="NZ_RLII01000033.1"/>
</dbReference>
<dbReference type="SUPFAM" id="SSF55729">
    <property type="entry name" value="Acyl-CoA N-acyltransferases (Nat)"/>
    <property type="match status" value="1"/>
</dbReference>
<dbReference type="EMBL" id="RLII01000033">
    <property type="protein sequence ID" value="RXE57840.1"/>
    <property type="molecule type" value="Genomic_DNA"/>
</dbReference>
<comment type="caution">
    <text evidence="2">The sequence shown here is derived from an EMBL/GenBank/DDBJ whole genome shotgun (WGS) entry which is preliminary data.</text>
</comment>